<gene>
    <name evidence="1" type="ORF">IHE45_02G086700</name>
</gene>
<dbReference type="Proteomes" id="UP000827976">
    <property type="component" value="Chromosome 2"/>
</dbReference>
<protein>
    <submittedName>
        <fullName evidence="1">TPR-like protein</fullName>
    </submittedName>
</protein>
<dbReference type="EMBL" id="CM037012">
    <property type="protein sequence ID" value="KAH7690982.1"/>
    <property type="molecule type" value="Genomic_DNA"/>
</dbReference>
<name>A0ACB7WRC1_DIOAL</name>
<evidence type="ECO:0000313" key="1">
    <source>
        <dbReference type="EMBL" id="KAH7690982.1"/>
    </source>
</evidence>
<sequence length="844" mass="93335">MSVSSFPSCLASPPPPPPPPPPPQHVKLASPSESLKLCTTINQIKHLHCHLIRASLIQSTPCIESLIVAYARVSTPMSLRYAKTAFDLFLESDGKASLFSFNSLIRAYSSYGSLDIATDLYLRVLDHGLVPDRFTFPPLLAVCTRSSAFGEGAQLHGFLIKMGGDGGVAGDLFVLNSLIHFYCESGDFESAQQVFDGMRDRNVVSWTSLIDGYARGGEPGKAVSLFFDMEKQGEIMPNSITMACVVSACAKLGDLELGKRIHDFLVGAGIEISSGLVNTLVDMYMKCGAVDEAERLFDACLDRNIILWNTMISNYERLGMVRDAIGVFSEMLVSGLKPDRVSVVAAMSAFAELGELRVGRQFHGYVLRHALDEWDAVGDSVIDMYMKCWELDAANKVFDMMPNKGVVSWNTLVGGCIRNGDLDAAWRLFNIMPHRDLVSWNTMINALAQDSQFVEAISIFRDMQKAGFKPDAVTMVAVASACGYLGALDLAKWIYKFIHKNKISCDVKLGTAMVDMFAKCGDTKNAMRIFDEMKIKDVSSWTAAIGAMAIEGNGKRALELFKEMIGHGLRSDGAVFVGVLSACSHSGMVEEGKVIFQSMSEVYAFAPQIIHYGCMVDMFGRAGLLKEAHALIESMPMEANDVIWRALLSASRVHHNIKMAEYAAKQLSTSAPEQTGAQILLSNAYASVERWQDVAKVRMYLKEKGFQKPTGSSLIQVHGVIHEFTSSDESHPQMAQITVMFQEMDQKLMIAGYMPDIKNVLLDVCDEEKEHLLHRHSEKMAVAYGLIGTCQGAPIRIVKNLRICLDCHSFMKFLSAIYDREIAIRDNNRFHFFSKGVCSCRDYW</sequence>
<organism evidence="1 2">
    <name type="scientific">Dioscorea alata</name>
    <name type="common">Purple yam</name>
    <dbReference type="NCBI Taxonomy" id="55571"/>
    <lineage>
        <taxon>Eukaryota</taxon>
        <taxon>Viridiplantae</taxon>
        <taxon>Streptophyta</taxon>
        <taxon>Embryophyta</taxon>
        <taxon>Tracheophyta</taxon>
        <taxon>Spermatophyta</taxon>
        <taxon>Magnoliopsida</taxon>
        <taxon>Liliopsida</taxon>
        <taxon>Dioscoreales</taxon>
        <taxon>Dioscoreaceae</taxon>
        <taxon>Dioscorea</taxon>
    </lineage>
</organism>
<reference evidence="2" key="1">
    <citation type="journal article" date="2022" name="Nat. Commun.">
        <title>Chromosome evolution and the genetic basis of agronomically important traits in greater yam.</title>
        <authorList>
            <person name="Bredeson J.V."/>
            <person name="Lyons J.B."/>
            <person name="Oniyinde I.O."/>
            <person name="Okereke N.R."/>
            <person name="Kolade O."/>
            <person name="Nnabue I."/>
            <person name="Nwadili C.O."/>
            <person name="Hribova E."/>
            <person name="Parker M."/>
            <person name="Nwogha J."/>
            <person name="Shu S."/>
            <person name="Carlson J."/>
            <person name="Kariba R."/>
            <person name="Muthemba S."/>
            <person name="Knop K."/>
            <person name="Barton G.J."/>
            <person name="Sherwood A.V."/>
            <person name="Lopez-Montes A."/>
            <person name="Asiedu R."/>
            <person name="Jamnadass R."/>
            <person name="Muchugi A."/>
            <person name="Goodstein D."/>
            <person name="Egesi C.N."/>
            <person name="Featherston J."/>
            <person name="Asfaw A."/>
            <person name="Simpson G.G."/>
            <person name="Dolezel J."/>
            <person name="Hendre P.S."/>
            <person name="Van Deynze A."/>
            <person name="Kumar P.L."/>
            <person name="Obidiegwu J.E."/>
            <person name="Bhattacharjee R."/>
            <person name="Rokhsar D.S."/>
        </authorList>
    </citation>
    <scope>NUCLEOTIDE SEQUENCE [LARGE SCALE GENOMIC DNA]</scope>
    <source>
        <strain evidence="2">cv. TDa95/00328</strain>
    </source>
</reference>
<accession>A0ACB7WRC1</accession>
<comment type="caution">
    <text evidence="1">The sequence shown here is derived from an EMBL/GenBank/DDBJ whole genome shotgun (WGS) entry which is preliminary data.</text>
</comment>
<proteinExistence type="predicted"/>
<keyword evidence="2" id="KW-1185">Reference proteome</keyword>
<evidence type="ECO:0000313" key="2">
    <source>
        <dbReference type="Proteomes" id="UP000827976"/>
    </source>
</evidence>